<dbReference type="Proteomes" id="UP001153069">
    <property type="component" value="Unassembled WGS sequence"/>
</dbReference>
<feature type="region of interest" description="Disordered" evidence="1">
    <location>
        <begin position="1"/>
        <end position="20"/>
    </location>
</feature>
<feature type="compositionally biased region" description="Polar residues" evidence="1">
    <location>
        <begin position="1"/>
        <end position="10"/>
    </location>
</feature>
<organism evidence="2 3">
    <name type="scientific">Seminavis robusta</name>
    <dbReference type="NCBI Taxonomy" id="568900"/>
    <lineage>
        <taxon>Eukaryota</taxon>
        <taxon>Sar</taxon>
        <taxon>Stramenopiles</taxon>
        <taxon>Ochrophyta</taxon>
        <taxon>Bacillariophyta</taxon>
        <taxon>Bacillariophyceae</taxon>
        <taxon>Bacillariophycidae</taxon>
        <taxon>Naviculales</taxon>
        <taxon>Naviculaceae</taxon>
        <taxon>Seminavis</taxon>
    </lineage>
</organism>
<comment type="caution">
    <text evidence="2">The sequence shown here is derived from an EMBL/GenBank/DDBJ whole genome shotgun (WGS) entry which is preliminary data.</text>
</comment>
<evidence type="ECO:0000256" key="1">
    <source>
        <dbReference type="SAM" id="MobiDB-lite"/>
    </source>
</evidence>
<evidence type="ECO:0000313" key="3">
    <source>
        <dbReference type="Proteomes" id="UP001153069"/>
    </source>
</evidence>
<accession>A0A9N8DDC3</accession>
<keyword evidence="3" id="KW-1185">Reference proteome</keyword>
<sequence>MMAISPQRTSGTKRRSSLMLGSPMTQLPSAAALFGTELVDLSRPPASKRKRVHFEEDNETRDVKRRVADLPHLPSSQLSKCERSELWMTQADYEATLRAVLNDVVAVKDSHENDQVSVGSCYTEAMAQTYSLCCSPDVKGTIALENVALLSLLDSSFRGLENHTLPKEMRTDRKIRKAKTVSRVLELQGELRVAGNPKEDATECLRLVSEYFSEPSRKFARALGEIDGTFAHLAELTNSV</sequence>
<dbReference type="EMBL" id="CAICTM010000043">
    <property type="protein sequence ID" value="CAB9498674.1"/>
    <property type="molecule type" value="Genomic_DNA"/>
</dbReference>
<protein>
    <submittedName>
        <fullName evidence="2">Uncharacterized protein</fullName>
    </submittedName>
</protein>
<reference evidence="2" key="1">
    <citation type="submission" date="2020-06" db="EMBL/GenBank/DDBJ databases">
        <authorList>
            <consortium name="Plant Systems Biology data submission"/>
        </authorList>
    </citation>
    <scope>NUCLEOTIDE SEQUENCE</scope>
    <source>
        <strain evidence="2">D6</strain>
    </source>
</reference>
<dbReference type="AlphaFoldDB" id="A0A9N8DDC3"/>
<evidence type="ECO:0000313" key="2">
    <source>
        <dbReference type="EMBL" id="CAB9498674.1"/>
    </source>
</evidence>
<gene>
    <name evidence="2" type="ORF">SEMRO_43_G026010.1</name>
</gene>
<name>A0A9N8DDC3_9STRA</name>
<proteinExistence type="predicted"/>